<dbReference type="InterPro" id="IPR005135">
    <property type="entry name" value="Endo/exonuclease/phosphatase"/>
</dbReference>
<evidence type="ECO:0000256" key="1">
    <source>
        <dbReference type="SAM" id="Coils"/>
    </source>
</evidence>
<reference evidence="4" key="1">
    <citation type="submission" date="2021-03" db="EMBL/GenBank/DDBJ databases">
        <authorList>
            <person name="Bekaert M."/>
        </authorList>
    </citation>
    <scope>NUCLEOTIDE SEQUENCE</scope>
</reference>
<gene>
    <name evidence="4" type="ORF">MEDL_48944</name>
</gene>
<organism evidence="4 5">
    <name type="scientific">Mytilus edulis</name>
    <name type="common">Blue mussel</name>
    <dbReference type="NCBI Taxonomy" id="6550"/>
    <lineage>
        <taxon>Eukaryota</taxon>
        <taxon>Metazoa</taxon>
        <taxon>Spiralia</taxon>
        <taxon>Lophotrochozoa</taxon>
        <taxon>Mollusca</taxon>
        <taxon>Bivalvia</taxon>
        <taxon>Autobranchia</taxon>
        <taxon>Pteriomorphia</taxon>
        <taxon>Mytilida</taxon>
        <taxon>Mytiloidea</taxon>
        <taxon>Mytilidae</taxon>
        <taxon>Mytilinae</taxon>
        <taxon>Mytilus</taxon>
    </lineage>
</organism>
<dbReference type="InterPro" id="IPR036691">
    <property type="entry name" value="Endo/exonu/phosph_ase_sf"/>
</dbReference>
<dbReference type="Pfam" id="PF03372">
    <property type="entry name" value="Exo_endo_phos"/>
    <property type="match status" value="1"/>
</dbReference>
<feature type="region of interest" description="Disordered" evidence="2">
    <location>
        <begin position="108"/>
        <end position="163"/>
    </location>
</feature>
<dbReference type="PANTHER" id="PTHR19446">
    <property type="entry name" value="REVERSE TRANSCRIPTASES"/>
    <property type="match status" value="1"/>
</dbReference>
<evidence type="ECO:0000256" key="2">
    <source>
        <dbReference type="SAM" id="MobiDB-lite"/>
    </source>
</evidence>
<dbReference type="SUPFAM" id="SSF56672">
    <property type="entry name" value="DNA/RNA polymerases"/>
    <property type="match status" value="1"/>
</dbReference>
<dbReference type="OrthoDB" id="10014409at2759"/>
<dbReference type="InterPro" id="IPR043502">
    <property type="entry name" value="DNA/RNA_pol_sf"/>
</dbReference>
<protein>
    <recommendedName>
        <fullName evidence="3">Reverse transcriptase domain-containing protein</fullName>
    </recommendedName>
</protein>
<dbReference type="PROSITE" id="PS50878">
    <property type="entry name" value="RT_POL"/>
    <property type="match status" value="1"/>
</dbReference>
<feature type="compositionally biased region" description="Polar residues" evidence="2">
    <location>
        <begin position="494"/>
        <end position="503"/>
    </location>
</feature>
<name>A0A8S3U355_MYTED</name>
<comment type="caution">
    <text evidence="4">The sequence shown here is derived from an EMBL/GenBank/DDBJ whole genome shotgun (WGS) entry which is preliminary data.</text>
</comment>
<feature type="region of interest" description="Disordered" evidence="2">
    <location>
        <begin position="483"/>
        <end position="503"/>
    </location>
</feature>
<sequence length="1328" mass="151655">MLYTCHLCTLLDQDECATAIQDECHRSLVYFDLETDREGVMTSSVTQPIRNDVHEDPIEIISKADRNRYTSRTSSTFEVNNVQGTFLPPSSHERTNGKSENRIKYPIVTGKNTTGSKNLSSKEIPHSEETLEKTVFTRDKKESSASDVNQSCDQNLTKAKTKRNKKIVYTETDEQLSANKARIIMLEEQNRDYENTITLLQRKLNSNNIASESKVYEQNEQTNTLNNRLCQFEASIKSQLDILKIEMQHKFTIQEINMKHHLEVSELKAKMDRMTQQGTSTLSSVPQHQPNTSETTDYHQPLTAALPVYHHPLTTAPPVYHQPLRTAQPVLHKPTTTAPPVFHQQYTMPRSTLFHPTQSTHIVHPHNMATATMNSHHHAKVLCHPQESQNQYLYSQQNSRQYANQAVIFQNPILSSRQPYNTNQHFQPRQHMPVPIVPKKHVQNNKRKNCNKLIVQQDIAGQSPMTEKCQNVDNVAMCNTTVPKNSDTEPNKDNVPTGNPANVTNLDCGRQDLVKEPISSTGDKVNDTHVCEAKSVDDDLDTEILVRNRGYGGTAVFWRKDIDRAVKFTSDENDRIVVLTFNISNNPLCLIGVYMPSHNKHGDELYIDILSQIEEIIKKYHHIGYQVILCGDMNAFLFRDDRSRDKRFKCFIENNGLCLTDNYPKAPTFYHHNGVMSSQIDYFIHKDRDVNFIYTVKIDDRNPLNVSDHTLLIAIIPGVIKASQSSVGKKQIIKRPNWTRCDKEKYQEAIRESVTNIDTVNLDNASSEISKLVDLLHSAGKKSIPNYRETITVKTVGRGIWNKEISNASKLSKLDFFEWKNDRLDDSKYKGMNKARKVLRSAQRRAHASKKNTLTEKIIQASQKDSKLFHKLVNGQRKSNNILTDTMVFNEKLRVIEVQNKIIEELETERNIEIDNTNVLEVQEVIKALKTGKSPGPDGLSAEHFKLMPEELLTYIVQIVNLIFKDKDLPQETKEGVGKDKLHPENYRGITVTNTFSTLIEGILKDRLEPKLLKIQSKLQRGFTEKTSSLNTAFIVSAAADFYKEILEELILLTLDAQKAFDKLHHEILFNKMYHDGIVGNMWLLLRNMYRNVTVKVKWNNSISDKFTQEIGVRQGAKLSTVLYKRYNNNILEALERSNIGARIGNINVVAPTCADDIAILASKEHEVQALLDIVNDMTNKIGDNKIDEKNEVKHLIRTIKNKVNIEDRLKVARRTIYAMLGPGLSARKGMSPIVSARLWQTYALPRSLYGIEVLNYTKTDITKLERLQLQICRQIQGLPKRVASAANYCLLGIKPIQSTVDRMLLTFFGGIIQDNTSIEYRIKERQL</sequence>
<feature type="domain" description="Reverse transcriptase" evidence="3">
    <location>
        <begin position="944"/>
        <end position="1225"/>
    </location>
</feature>
<evidence type="ECO:0000313" key="4">
    <source>
        <dbReference type="EMBL" id="CAG2236433.1"/>
    </source>
</evidence>
<dbReference type="Pfam" id="PF00078">
    <property type="entry name" value="RVT_1"/>
    <property type="match status" value="1"/>
</dbReference>
<accession>A0A8S3U355</accession>
<dbReference type="InterPro" id="IPR000477">
    <property type="entry name" value="RT_dom"/>
</dbReference>
<dbReference type="EMBL" id="CAJPWZ010002355">
    <property type="protein sequence ID" value="CAG2236433.1"/>
    <property type="molecule type" value="Genomic_DNA"/>
</dbReference>
<dbReference type="SUPFAM" id="SSF56219">
    <property type="entry name" value="DNase I-like"/>
    <property type="match status" value="1"/>
</dbReference>
<dbReference type="GO" id="GO:0003824">
    <property type="term" value="F:catalytic activity"/>
    <property type="evidence" value="ECO:0007669"/>
    <property type="project" value="InterPro"/>
</dbReference>
<feature type="compositionally biased region" description="Basic and acidic residues" evidence="2">
    <location>
        <begin position="123"/>
        <end position="144"/>
    </location>
</feature>
<proteinExistence type="predicted"/>
<evidence type="ECO:0000259" key="3">
    <source>
        <dbReference type="PROSITE" id="PS50878"/>
    </source>
</evidence>
<feature type="coiled-coil region" evidence="1">
    <location>
        <begin position="176"/>
        <end position="203"/>
    </location>
</feature>
<feature type="compositionally biased region" description="Polar residues" evidence="2">
    <location>
        <begin position="145"/>
        <end position="158"/>
    </location>
</feature>
<dbReference type="Gene3D" id="3.60.10.10">
    <property type="entry name" value="Endonuclease/exonuclease/phosphatase"/>
    <property type="match status" value="1"/>
</dbReference>
<keyword evidence="1" id="KW-0175">Coiled coil</keyword>
<feature type="compositionally biased region" description="Polar residues" evidence="2">
    <location>
        <begin position="110"/>
        <end position="121"/>
    </location>
</feature>
<evidence type="ECO:0000313" key="5">
    <source>
        <dbReference type="Proteomes" id="UP000683360"/>
    </source>
</evidence>
<dbReference type="Proteomes" id="UP000683360">
    <property type="component" value="Unassembled WGS sequence"/>
</dbReference>
<keyword evidence="5" id="KW-1185">Reference proteome</keyword>